<dbReference type="KEGG" id="pna:Pnap_0650"/>
<dbReference type="InterPro" id="IPR023614">
    <property type="entry name" value="Porin_dom_sf"/>
</dbReference>
<evidence type="ECO:0000313" key="14">
    <source>
        <dbReference type="Proteomes" id="UP000000644"/>
    </source>
</evidence>
<reference evidence="14" key="1">
    <citation type="journal article" date="2009" name="Environ. Microbiol.">
        <title>The genome of Polaromonas naphthalenivorans strain CJ2, isolated from coal tar-contaminated sediment, reveals physiological and metabolic versatility and evolution through extensive horizontal gene transfer.</title>
        <authorList>
            <person name="Yagi J.M."/>
            <person name="Sims D."/>
            <person name="Brettin T."/>
            <person name="Bruce D."/>
            <person name="Madsen E.L."/>
        </authorList>
    </citation>
    <scope>NUCLEOTIDE SEQUENCE [LARGE SCALE GENOMIC DNA]</scope>
    <source>
        <strain evidence="14">CJ2</strain>
    </source>
</reference>
<dbReference type="RefSeq" id="WP_011800064.1">
    <property type="nucleotide sequence ID" value="NC_008781.1"/>
</dbReference>
<evidence type="ECO:0000256" key="8">
    <source>
        <dbReference type="ARBA" id="ARBA00023114"/>
    </source>
</evidence>
<evidence type="ECO:0000256" key="3">
    <source>
        <dbReference type="ARBA" id="ARBA00022448"/>
    </source>
</evidence>
<organism evidence="13 14">
    <name type="scientific">Polaromonas naphthalenivorans (strain CJ2)</name>
    <dbReference type="NCBI Taxonomy" id="365044"/>
    <lineage>
        <taxon>Bacteria</taxon>
        <taxon>Pseudomonadati</taxon>
        <taxon>Pseudomonadota</taxon>
        <taxon>Betaproteobacteria</taxon>
        <taxon>Burkholderiales</taxon>
        <taxon>Comamonadaceae</taxon>
        <taxon>Polaromonas</taxon>
    </lineage>
</organism>
<dbReference type="InterPro" id="IPR033900">
    <property type="entry name" value="Gram_neg_porin_domain"/>
</dbReference>
<name>A1VJZ1_POLNA</name>
<accession>A1VJZ1</accession>
<dbReference type="EMBL" id="CP000529">
    <property type="protein sequence ID" value="ABM35969.1"/>
    <property type="molecule type" value="Genomic_DNA"/>
</dbReference>
<dbReference type="GO" id="GO:0046930">
    <property type="term" value="C:pore complex"/>
    <property type="evidence" value="ECO:0007669"/>
    <property type="project" value="UniProtKB-KW"/>
</dbReference>
<dbReference type="Gene3D" id="2.40.160.10">
    <property type="entry name" value="Porin"/>
    <property type="match status" value="1"/>
</dbReference>
<comment type="subcellular location">
    <subcellularLocation>
        <location evidence="1">Cell outer membrane</location>
        <topology evidence="1">Multi-pass membrane protein</topology>
    </subcellularLocation>
</comment>
<dbReference type="GO" id="GO:0009279">
    <property type="term" value="C:cell outer membrane"/>
    <property type="evidence" value="ECO:0007669"/>
    <property type="project" value="UniProtKB-SubCell"/>
</dbReference>
<evidence type="ECO:0000313" key="13">
    <source>
        <dbReference type="EMBL" id="ABM35969.1"/>
    </source>
</evidence>
<dbReference type="GO" id="GO:0034220">
    <property type="term" value="P:monoatomic ion transmembrane transport"/>
    <property type="evidence" value="ECO:0007669"/>
    <property type="project" value="InterPro"/>
</dbReference>
<keyword evidence="5" id="KW-0812">Transmembrane</keyword>
<dbReference type="InterPro" id="IPR050298">
    <property type="entry name" value="Gram-neg_bact_OMP"/>
</dbReference>
<evidence type="ECO:0000256" key="2">
    <source>
        <dbReference type="ARBA" id="ARBA00011233"/>
    </source>
</evidence>
<dbReference type="GO" id="GO:0015288">
    <property type="term" value="F:porin activity"/>
    <property type="evidence" value="ECO:0007669"/>
    <property type="project" value="UniProtKB-KW"/>
</dbReference>
<dbReference type="InterPro" id="IPR001702">
    <property type="entry name" value="Porin_Gram-ve"/>
</dbReference>
<dbReference type="Proteomes" id="UP000000644">
    <property type="component" value="Chromosome"/>
</dbReference>
<keyword evidence="3" id="KW-0813">Transport</keyword>
<gene>
    <name evidence="13" type="ordered locus">Pnap_0650</name>
</gene>
<keyword evidence="4" id="KW-1134">Transmembrane beta strand</keyword>
<evidence type="ECO:0000256" key="4">
    <source>
        <dbReference type="ARBA" id="ARBA00022452"/>
    </source>
</evidence>
<evidence type="ECO:0000256" key="10">
    <source>
        <dbReference type="ARBA" id="ARBA00023237"/>
    </source>
</evidence>
<keyword evidence="10" id="KW-0998">Cell outer membrane</keyword>
<evidence type="ECO:0000259" key="12">
    <source>
        <dbReference type="Pfam" id="PF13609"/>
    </source>
</evidence>
<dbReference type="PRINTS" id="PR00182">
    <property type="entry name" value="ECOLNEIPORIN"/>
</dbReference>
<evidence type="ECO:0000256" key="1">
    <source>
        <dbReference type="ARBA" id="ARBA00004571"/>
    </source>
</evidence>
<protein>
    <submittedName>
        <fullName evidence="13">Porin, Gram-negative type</fullName>
    </submittedName>
</protein>
<evidence type="ECO:0000256" key="7">
    <source>
        <dbReference type="ARBA" id="ARBA00023065"/>
    </source>
</evidence>
<proteinExistence type="predicted"/>
<dbReference type="AlphaFoldDB" id="A1VJZ1"/>
<keyword evidence="8" id="KW-0626">Porin</keyword>
<evidence type="ECO:0000256" key="6">
    <source>
        <dbReference type="ARBA" id="ARBA00022729"/>
    </source>
</evidence>
<dbReference type="Pfam" id="PF13609">
    <property type="entry name" value="Porin_4"/>
    <property type="match status" value="1"/>
</dbReference>
<dbReference type="OrthoDB" id="6975458at2"/>
<dbReference type="CDD" id="cd00342">
    <property type="entry name" value="gram_neg_porins"/>
    <property type="match status" value="1"/>
</dbReference>
<feature type="signal peptide" evidence="11">
    <location>
        <begin position="1"/>
        <end position="20"/>
    </location>
</feature>
<dbReference type="PANTHER" id="PTHR34501:SF9">
    <property type="entry name" value="MAJOR OUTER MEMBRANE PROTEIN P.IA"/>
    <property type="match status" value="1"/>
</dbReference>
<dbReference type="eggNOG" id="COG3203">
    <property type="taxonomic scope" value="Bacteria"/>
</dbReference>
<keyword evidence="9" id="KW-0472">Membrane</keyword>
<keyword evidence="14" id="KW-1185">Reference proteome</keyword>
<dbReference type="STRING" id="365044.Pnap_0650"/>
<keyword evidence="7" id="KW-0406">Ion transport</keyword>
<evidence type="ECO:0000256" key="5">
    <source>
        <dbReference type="ARBA" id="ARBA00022692"/>
    </source>
</evidence>
<evidence type="ECO:0000256" key="9">
    <source>
        <dbReference type="ARBA" id="ARBA00023136"/>
    </source>
</evidence>
<evidence type="ECO:0000256" key="11">
    <source>
        <dbReference type="SAM" id="SignalP"/>
    </source>
</evidence>
<dbReference type="HOGENOM" id="CLU_038238_1_0_4"/>
<sequence>MKKTLIAFAALSAIAGMAQAQSSVTLYGLVDAYVGQTSKEVTSTIPGVASAKLKQTAVNGSGQNNSRWGLKGTEDLGGGMKALFVLEGGFQPDTGANATISNQGGGLFGRQAWVGLSSGFGTVSLGRQYTAYDALRGATNMIYDSNFATTSTVWGTGIADYQNRASNSVAYTSPDFAGFSGSVVYGAGENKTATTDAESNTSLMIKYANGPLLVGFAHQREKQVASTVGNYFGSGATVGVAAGPVAFSSTRKYNLLGASYDFGVAKVTGQYNEAKGEIGLTTSAKDKEFDVGVSVPFGAAAVAAGYSRSKSDASNNTHNKGTGVSLLGTYALSKRTNLYTGFLVTKVQSSNAATETKASTFGLGVKHLF</sequence>
<feature type="domain" description="Porin" evidence="12">
    <location>
        <begin position="7"/>
        <end position="342"/>
    </location>
</feature>
<dbReference type="SUPFAM" id="SSF56935">
    <property type="entry name" value="Porins"/>
    <property type="match status" value="1"/>
</dbReference>
<dbReference type="PANTHER" id="PTHR34501">
    <property type="entry name" value="PROTEIN YDDL-RELATED"/>
    <property type="match status" value="1"/>
</dbReference>
<feature type="chain" id="PRO_5002639788" evidence="11">
    <location>
        <begin position="21"/>
        <end position="369"/>
    </location>
</feature>
<keyword evidence="6 11" id="KW-0732">Signal</keyword>
<comment type="subunit">
    <text evidence="2">Homotrimer.</text>
</comment>